<reference evidence="2" key="1">
    <citation type="journal article" date="2017" name="Genome Biol. Evol.">
        <title>Comparative Genomic Analysis Identifies a Campylobacter Clade Deficient in Selenium Metabolism.</title>
        <authorList>
            <person name="Miller W.G."/>
            <person name="Yee E."/>
            <person name="Lopes B.S."/>
            <person name="Chapman M.H."/>
            <person name="Huynh S."/>
            <person name="Bono J.L."/>
            <person name="Parker C.T."/>
            <person name="Strachan N.J.C."/>
            <person name="Forbes K.J."/>
        </authorList>
    </citation>
    <scope>NUCLEOTIDE SEQUENCE [LARGE SCALE GENOMIC DNA]</scope>
    <source>
        <strain evidence="2">NCTC 13004</strain>
    </source>
</reference>
<reference evidence="2" key="2">
    <citation type="journal article" date="2017" name="Genome Biol. Evol.">
        <title>Comparative genomic analysis identifies a Campylobacter clade deficient in selenium metabolism.</title>
        <authorList>
            <person name="Miller W.G."/>
            <person name="Yee E."/>
            <person name="Lopes B.S."/>
            <person name="Chapman M.H."/>
            <person name="Huynh S."/>
            <person name="Bono J.L."/>
            <person name="Parker C.T."/>
            <person name="Strachan N.J.C."/>
            <person name="Forbes K.J."/>
        </authorList>
    </citation>
    <scope>NUCLEOTIDE SEQUENCE [LARGE SCALE GENOMIC DNA]</scope>
    <source>
        <strain evidence="2">NCTC 13004</strain>
    </source>
</reference>
<dbReference type="GeneID" id="46920832"/>
<gene>
    <name evidence="1" type="ORF">CLAN_0358</name>
</gene>
<evidence type="ECO:0000313" key="1">
    <source>
        <dbReference type="EMBL" id="ARQ97117.1"/>
    </source>
</evidence>
<organism evidence="1 2">
    <name type="scientific">Campylobacter lanienae NCTC 13004</name>
    <dbReference type="NCBI Taxonomy" id="1031753"/>
    <lineage>
        <taxon>Bacteria</taxon>
        <taxon>Pseudomonadati</taxon>
        <taxon>Campylobacterota</taxon>
        <taxon>Epsilonproteobacteria</taxon>
        <taxon>Campylobacterales</taxon>
        <taxon>Campylobacteraceae</taxon>
        <taxon>Campylobacter</taxon>
    </lineage>
</organism>
<dbReference type="Proteomes" id="UP000202031">
    <property type="component" value="Chromosome"/>
</dbReference>
<evidence type="ECO:0000313" key="2">
    <source>
        <dbReference type="Proteomes" id="UP000202031"/>
    </source>
</evidence>
<dbReference type="EMBL" id="CP015578">
    <property type="protein sequence ID" value="ARQ97117.1"/>
    <property type="molecule type" value="Genomic_DNA"/>
</dbReference>
<accession>A0A1X9SLJ4</accession>
<name>A0A1X9SLJ4_9BACT</name>
<protein>
    <submittedName>
        <fullName evidence="1">Uncharacterized protein</fullName>
    </submittedName>
</protein>
<sequence length="65" mass="7610">MVRMTMFQHACIPKELHQTYDLLKILEKQEEAKRDNKDDKTKVELSSDTINQTTINSDNKLDIMA</sequence>
<dbReference type="AlphaFoldDB" id="A0A1X9SLJ4"/>
<dbReference type="KEGG" id="clx:CLAN_0358"/>
<proteinExistence type="predicted"/>
<dbReference type="RefSeq" id="WP_096013632.1">
    <property type="nucleotide sequence ID" value="NZ_CP015578.1"/>
</dbReference>